<dbReference type="AlphaFoldDB" id="A0A2V1HWC7"/>
<keyword evidence="1" id="KW-1133">Transmembrane helix</keyword>
<keyword evidence="1" id="KW-0472">Membrane</keyword>
<evidence type="ECO:0000256" key="1">
    <source>
        <dbReference type="SAM" id="Phobius"/>
    </source>
</evidence>
<proteinExistence type="predicted"/>
<keyword evidence="1" id="KW-0812">Transmembrane</keyword>
<protein>
    <submittedName>
        <fullName evidence="2">Uncharacterized protein</fullName>
    </submittedName>
</protein>
<dbReference type="Proteomes" id="UP000244893">
    <property type="component" value="Unassembled WGS sequence"/>
</dbReference>
<evidence type="ECO:0000313" key="2">
    <source>
        <dbReference type="EMBL" id="PVZ96172.1"/>
    </source>
</evidence>
<evidence type="ECO:0000313" key="3">
    <source>
        <dbReference type="Proteomes" id="UP000244893"/>
    </source>
</evidence>
<gene>
    <name evidence="2" type="ORF">DDQ50_07020</name>
</gene>
<feature type="transmembrane region" description="Helical" evidence="1">
    <location>
        <begin position="23"/>
        <end position="43"/>
    </location>
</feature>
<feature type="transmembrane region" description="Helical" evidence="1">
    <location>
        <begin position="79"/>
        <end position="104"/>
    </location>
</feature>
<reference evidence="2 3" key="1">
    <citation type="submission" date="2018-05" db="EMBL/GenBank/DDBJ databases">
        <title>Amnibacterium sp. M8JJ-5, whole genome shotgun sequence.</title>
        <authorList>
            <person name="Tuo L."/>
        </authorList>
    </citation>
    <scope>NUCLEOTIDE SEQUENCE [LARGE SCALE GENOMIC DNA]</scope>
    <source>
        <strain evidence="2 3">M8JJ-5</strain>
    </source>
</reference>
<accession>A0A2V1HWC7</accession>
<feature type="transmembrane region" description="Helical" evidence="1">
    <location>
        <begin position="49"/>
        <end position="72"/>
    </location>
</feature>
<sequence>MPSGIDEPNNGGARVSDRSVRTLGALATASISTFVAMFAHVVGGGSPPGFVTLALAFALAALVCLALSSVALSIWRTTVAVVVSQAGFHGLFAITGTAGSLAVAHQHGGAMQPEIGASPVPPMFLAHAAAAVLTAAIVLLGRRTLDATAAIARRVVVALLRFTLIPVRRTGGLALPADSVSTPPPLRELLGTLRHRGPPVRA</sequence>
<organism evidence="2 3">
    <name type="scientific">Amnibacterium flavum</name>
    <dbReference type="NCBI Taxonomy" id="2173173"/>
    <lineage>
        <taxon>Bacteria</taxon>
        <taxon>Bacillati</taxon>
        <taxon>Actinomycetota</taxon>
        <taxon>Actinomycetes</taxon>
        <taxon>Micrococcales</taxon>
        <taxon>Microbacteriaceae</taxon>
        <taxon>Amnibacterium</taxon>
    </lineage>
</organism>
<dbReference type="OrthoDB" id="5125396at2"/>
<feature type="transmembrane region" description="Helical" evidence="1">
    <location>
        <begin position="124"/>
        <end position="141"/>
    </location>
</feature>
<comment type="caution">
    <text evidence="2">The sequence shown here is derived from an EMBL/GenBank/DDBJ whole genome shotgun (WGS) entry which is preliminary data.</text>
</comment>
<keyword evidence="3" id="KW-1185">Reference proteome</keyword>
<dbReference type="EMBL" id="QEOP01000001">
    <property type="protein sequence ID" value="PVZ96172.1"/>
    <property type="molecule type" value="Genomic_DNA"/>
</dbReference>
<dbReference type="RefSeq" id="WP_116755906.1">
    <property type="nucleotide sequence ID" value="NZ_JBHUEX010000001.1"/>
</dbReference>
<name>A0A2V1HWC7_9MICO</name>